<dbReference type="InterPro" id="IPR050090">
    <property type="entry name" value="Tyrosine_recombinase_XerCD"/>
</dbReference>
<evidence type="ECO:0000256" key="5">
    <source>
        <dbReference type="PROSITE-ProRule" id="PRU01248"/>
    </source>
</evidence>
<dbReference type="Proteomes" id="UP000606194">
    <property type="component" value="Unassembled WGS sequence"/>
</dbReference>
<evidence type="ECO:0000259" key="6">
    <source>
        <dbReference type="PROSITE" id="PS51898"/>
    </source>
</evidence>
<evidence type="ECO:0000256" key="2">
    <source>
        <dbReference type="ARBA" id="ARBA00022908"/>
    </source>
</evidence>
<keyword evidence="2" id="KW-0229">DNA integration</keyword>
<reference evidence="8" key="1">
    <citation type="journal article" date="2014" name="Int. J. Syst. Evol. Microbiol.">
        <title>Complete genome sequence of Corynebacterium casei LMG S-19264T (=DSM 44701T), isolated from a smear-ripened cheese.</title>
        <authorList>
            <consortium name="US DOE Joint Genome Institute (JGI-PGF)"/>
            <person name="Walter F."/>
            <person name="Albersmeier A."/>
            <person name="Kalinowski J."/>
            <person name="Ruckert C."/>
        </authorList>
    </citation>
    <scope>NUCLEOTIDE SEQUENCE</scope>
    <source>
        <strain evidence="8">JCM 4386</strain>
    </source>
</reference>
<dbReference type="PROSITE" id="PS51898">
    <property type="entry name" value="TYR_RECOMBINASE"/>
    <property type="match status" value="1"/>
</dbReference>
<evidence type="ECO:0000313" key="9">
    <source>
        <dbReference type="Proteomes" id="UP000606194"/>
    </source>
</evidence>
<accession>A0A918L315</accession>
<protein>
    <submittedName>
        <fullName evidence="8">Integrase</fullName>
    </submittedName>
</protein>
<dbReference type="InterPro" id="IPR011010">
    <property type="entry name" value="DNA_brk_join_enz"/>
</dbReference>
<dbReference type="Gene3D" id="1.10.150.130">
    <property type="match status" value="1"/>
</dbReference>
<dbReference type="SUPFAM" id="SSF56349">
    <property type="entry name" value="DNA breaking-rejoining enzymes"/>
    <property type="match status" value="1"/>
</dbReference>
<proteinExistence type="inferred from homology"/>
<evidence type="ECO:0000256" key="4">
    <source>
        <dbReference type="ARBA" id="ARBA00023172"/>
    </source>
</evidence>
<reference evidence="8" key="2">
    <citation type="submission" date="2020-09" db="EMBL/GenBank/DDBJ databases">
        <authorList>
            <person name="Sun Q."/>
            <person name="Ohkuma M."/>
        </authorList>
    </citation>
    <scope>NUCLEOTIDE SEQUENCE</scope>
    <source>
        <strain evidence="8">JCM 4386</strain>
    </source>
</reference>
<dbReference type="PROSITE" id="PS51900">
    <property type="entry name" value="CB"/>
    <property type="match status" value="1"/>
</dbReference>
<sequence>MFSEVNAFFGSLRMRNRSAGTREKYGYALCTWLGFLDAVGRRWDEADAEDVEGFKFWRMTDEANPQRVAGGTVSDNLDAVNAFYDWAGARYGVRNPVARIARQRGSSPVGGSFAVAPHVVRERDVKWLDPGGYALWRDVGLRGLDRDGREVARWRGRNSQRDCAFADGLYGTGLRLSEWASVLMLELPAESGGRAYATSRLAAACAKGGRGRRYWMPRTVLADALAYCEGERAAAVRRARREGRYERLGGVMVLRRVLGSRRLELVDAAGVPVRVSLDALTPQVRRRIFLDTPSGPAPAALWLNEDGLPRAARGWQHTFDTANERVARAGLEGVAATAHMLRHSMALRWFSVGRLLYERRFAHLDADELLDFRAQFGDTWQLVQTLLGHADVSTTMDVYLEPFRDLDVSLLIEHAHGAVLAELMAEMFAGHRQVITAPVGAGR</sequence>
<dbReference type="PANTHER" id="PTHR30349:SF64">
    <property type="entry name" value="PROPHAGE INTEGRASE INTD-RELATED"/>
    <property type="match status" value="1"/>
</dbReference>
<dbReference type="PANTHER" id="PTHR30349">
    <property type="entry name" value="PHAGE INTEGRASE-RELATED"/>
    <property type="match status" value="1"/>
</dbReference>
<gene>
    <name evidence="8" type="ORF">GCM10010269_21600</name>
</gene>
<evidence type="ECO:0000259" key="7">
    <source>
        <dbReference type="PROSITE" id="PS51900"/>
    </source>
</evidence>
<feature type="domain" description="Tyr recombinase" evidence="6">
    <location>
        <begin position="139"/>
        <end position="412"/>
    </location>
</feature>
<dbReference type="GO" id="GO:0015074">
    <property type="term" value="P:DNA integration"/>
    <property type="evidence" value="ECO:0007669"/>
    <property type="project" value="UniProtKB-KW"/>
</dbReference>
<dbReference type="InterPro" id="IPR004107">
    <property type="entry name" value="Integrase_SAM-like_N"/>
</dbReference>
<evidence type="ECO:0000256" key="3">
    <source>
        <dbReference type="ARBA" id="ARBA00023125"/>
    </source>
</evidence>
<dbReference type="Pfam" id="PF02899">
    <property type="entry name" value="Phage_int_SAM_1"/>
    <property type="match status" value="1"/>
</dbReference>
<dbReference type="InterPro" id="IPR010998">
    <property type="entry name" value="Integrase_recombinase_N"/>
</dbReference>
<name>A0A918L315_9ACTN</name>
<keyword evidence="3 5" id="KW-0238">DNA-binding</keyword>
<feature type="domain" description="Core-binding (CB)" evidence="7">
    <location>
        <begin position="1"/>
        <end position="88"/>
    </location>
</feature>
<comment type="caution">
    <text evidence="8">The sequence shown here is derived from an EMBL/GenBank/DDBJ whole genome shotgun (WGS) entry which is preliminary data.</text>
</comment>
<dbReference type="Gene3D" id="1.10.443.10">
    <property type="entry name" value="Intergrase catalytic core"/>
    <property type="match status" value="1"/>
</dbReference>
<dbReference type="GO" id="GO:0003677">
    <property type="term" value="F:DNA binding"/>
    <property type="evidence" value="ECO:0007669"/>
    <property type="project" value="UniProtKB-UniRule"/>
</dbReference>
<keyword evidence="4" id="KW-0233">DNA recombination</keyword>
<dbReference type="InterPro" id="IPR002104">
    <property type="entry name" value="Integrase_catalytic"/>
</dbReference>
<dbReference type="InterPro" id="IPR044068">
    <property type="entry name" value="CB"/>
</dbReference>
<evidence type="ECO:0000313" key="8">
    <source>
        <dbReference type="EMBL" id="GGR82139.1"/>
    </source>
</evidence>
<organism evidence="8 9">
    <name type="scientific">Streptomyces humidus</name>
    <dbReference type="NCBI Taxonomy" id="52259"/>
    <lineage>
        <taxon>Bacteria</taxon>
        <taxon>Bacillati</taxon>
        <taxon>Actinomycetota</taxon>
        <taxon>Actinomycetes</taxon>
        <taxon>Kitasatosporales</taxon>
        <taxon>Streptomycetaceae</taxon>
        <taxon>Streptomyces</taxon>
    </lineage>
</organism>
<evidence type="ECO:0000256" key="1">
    <source>
        <dbReference type="ARBA" id="ARBA00008857"/>
    </source>
</evidence>
<comment type="similarity">
    <text evidence="1">Belongs to the 'phage' integrase family.</text>
</comment>
<dbReference type="AlphaFoldDB" id="A0A918L315"/>
<dbReference type="GO" id="GO:0006310">
    <property type="term" value="P:DNA recombination"/>
    <property type="evidence" value="ECO:0007669"/>
    <property type="project" value="UniProtKB-KW"/>
</dbReference>
<keyword evidence="9" id="KW-1185">Reference proteome</keyword>
<dbReference type="EMBL" id="BMTL01000007">
    <property type="protein sequence ID" value="GGR82139.1"/>
    <property type="molecule type" value="Genomic_DNA"/>
</dbReference>
<dbReference type="InterPro" id="IPR013762">
    <property type="entry name" value="Integrase-like_cat_sf"/>
</dbReference>